<keyword evidence="2" id="KW-1185">Reference proteome</keyword>
<name>A0A1G7CTV9_9RHOB</name>
<dbReference type="STRING" id="521013.SAMN04488567_1639"/>
<protein>
    <submittedName>
        <fullName evidence="1">Uncharacterized conserved protein YdeI, YjbR/CyaY-like superfamily, DUF1801 family</fullName>
    </submittedName>
</protein>
<dbReference type="Pfam" id="PF13376">
    <property type="entry name" value="OmdA"/>
    <property type="match status" value="1"/>
</dbReference>
<gene>
    <name evidence="1" type="ORF">SAMN04488567_1639</name>
</gene>
<reference evidence="2" key="1">
    <citation type="submission" date="2016-10" db="EMBL/GenBank/DDBJ databases">
        <authorList>
            <person name="Varghese N."/>
            <person name="Submissions S."/>
        </authorList>
    </citation>
    <scope>NUCLEOTIDE SEQUENCE [LARGE SCALE GENOMIC DNA]</scope>
    <source>
        <strain evidence="2">DSM 21424</strain>
    </source>
</reference>
<dbReference type="AlphaFoldDB" id="A0A1G7CTV9"/>
<evidence type="ECO:0000313" key="1">
    <source>
        <dbReference type="EMBL" id="SDE42661.1"/>
    </source>
</evidence>
<proteinExistence type="predicted"/>
<evidence type="ECO:0000313" key="2">
    <source>
        <dbReference type="Proteomes" id="UP000198922"/>
    </source>
</evidence>
<sequence>MAKRPLEDAEEVELTSRAALRDWLAANHARDRGVWLVSYKKAAGDRYLPMGEIVRECLCWGWVDSLSRGKDDLRSMVWIAPRKPGSNWSKINKDHVAALEAEESMQPPGRAVIDRAKADGTWTALDEVEAGVVPRDLEAALTARPGTRAVWDGYPRSVTRAALEQLLNARTPATREKRIRAIVEAAEAGERPFQWRKG</sequence>
<dbReference type="Proteomes" id="UP000198922">
    <property type="component" value="Unassembled WGS sequence"/>
</dbReference>
<dbReference type="EMBL" id="FNAT01000002">
    <property type="protein sequence ID" value="SDE42661.1"/>
    <property type="molecule type" value="Genomic_DNA"/>
</dbReference>
<dbReference type="OrthoDB" id="9796999at2"/>
<dbReference type="RefSeq" id="WP_090110902.1">
    <property type="nucleotide sequence ID" value="NZ_FNAT01000002.1"/>
</dbReference>
<organism evidence="1 2">
    <name type="scientific">Limimaricola pyoseonensis</name>
    <dbReference type="NCBI Taxonomy" id="521013"/>
    <lineage>
        <taxon>Bacteria</taxon>
        <taxon>Pseudomonadati</taxon>
        <taxon>Pseudomonadota</taxon>
        <taxon>Alphaproteobacteria</taxon>
        <taxon>Rhodobacterales</taxon>
        <taxon>Paracoccaceae</taxon>
        <taxon>Limimaricola</taxon>
    </lineage>
</organism>
<accession>A0A1G7CTV9</accession>